<reference evidence="11 12" key="1">
    <citation type="submission" date="2019-07" db="EMBL/GenBank/DDBJ databases">
        <title>WGS assembly of Gossypium tomentosum.</title>
        <authorList>
            <person name="Chen Z.J."/>
            <person name="Sreedasyam A."/>
            <person name="Ando A."/>
            <person name="Song Q."/>
            <person name="De L."/>
            <person name="Hulse-Kemp A."/>
            <person name="Ding M."/>
            <person name="Ye W."/>
            <person name="Kirkbride R."/>
            <person name="Jenkins J."/>
            <person name="Plott C."/>
            <person name="Lovell J."/>
            <person name="Lin Y.-M."/>
            <person name="Vaughn R."/>
            <person name="Liu B."/>
            <person name="Li W."/>
            <person name="Simpson S."/>
            <person name="Scheffler B."/>
            <person name="Saski C."/>
            <person name="Grover C."/>
            <person name="Hu G."/>
            <person name="Conover J."/>
            <person name="Carlson J."/>
            <person name="Shu S."/>
            <person name="Boston L."/>
            <person name="Williams M."/>
            <person name="Peterson D."/>
            <person name="Mcgee K."/>
            <person name="Jones D."/>
            <person name="Wendel J."/>
            <person name="Stelly D."/>
            <person name="Grimwood J."/>
            <person name="Schmutz J."/>
        </authorList>
    </citation>
    <scope>NUCLEOTIDE SEQUENCE [LARGE SCALE GENOMIC DNA]</scope>
    <source>
        <strain evidence="11">7179.01</strain>
    </source>
</reference>
<keyword evidence="7 9" id="KW-0503">Monooxygenase</keyword>
<comment type="cofactor">
    <cofactor evidence="1 8">
        <name>heme</name>
        <dbReference type="ChEBI" id="CHEBI:30413"/>
    </cofactor>
</comment>
<accession>A0A5D2PVY2</accession>
<keyword evidence="4 8" id="KW-0479">Metal-binding</keyword>
<keyword evidence="10" id="KW-1133">Transmembrane helix</keyword>
<sequence>MNNWIYVYVCIYILPGKSNMSIFLGLHFQIAMEICYSMFIAPFTTILSFSTLLVFITFALCHLFKLQRQRNAQKHKQPSLPPGPKPWPIVGNLPELIINKKKTSVSHWIHSFMKEMTTEIACIRLGNVHVIPVTCPEISLQFMGKQDAIFASRPLTMATDVLSKGHLTTIFSPLGDQWRKMKRVMVSEMLSRERHRWLHEKRVEEADNLVRYVLNQCKNGDEGGLVDLRLVARHYCCSVMKKLIFNGGYLGEGKADGGPGFEEEEYVDAILALVIHLYSFCISDYWPFLRGLDLEGHEKIVQDATRILEKYNNPIIEDRIQQWRDGKKHEPQDLLDVLVSLTDDNGTPLLSADEIKALVNEIMIASVDNPSNNLEWALAEMLNKPETLQKARDELDTVVGKHRLIQESDVPQLNYTKECAREAFRLHPVAPFSPPHVSVTDTTVGDYFIPKGSHVIVSRIGLGRNPKVWDEPGEFKPERHLQDCNKGQEVVLKEPDMRLFTFGRGRRGCPGVVLGSLMTTMLFARLLQGFDWSIPTNQGTIDLCPGRGVPFLAKPLLAVAKPRLPPHVYSFSTESEIQCLTS</sequence>
<keyword evidence="6 8" id="KW-0408">Iron</keyword>
<evidence type="ECO:0000256" key="7">
    <source>
        <dbReference type="ARBA" id="ARBA00023033"/>
    </source>
</evidence>
<dbReference type="GO" id="GO:0010120">
    <property type="term" value="P:camalexin biosynthetic process"/>
    <property type="evidence" value="ECO:0007669"/>
    <property type="project" value="UniProtKB-ARBA"/>
</dbReference>
<evidence type="ECO:0000256" key="2">
    <source>
        <dbReference type="ARBA" id="ARBA00010617"/>
    </source>
</evidence>
<evidence type="ECO:0000313" key="11">
    <source>
        <dbReference type="EMBL" id="TYI20259.1"/>
    </source>
</evidence>
<gene>
    <name evidence="11" type="ORF">ES332_A07G224800v1</name>
</gene>
<dbReference type="PANTHER" id="PTHR47944">
    <property type="entry name" value="CYTOCHROME P450 98A9"/>
    <property type="match status" value="1"/>
</dbReference>
<dbReference type="GO" id="GO:0016705">
    <property type="term" value="F:oxidoreductase activity, acting on paired donors, with incorporation or reduction of molecular oxygen"/>
    <property type="evidence" value="ECO:0007669"/>
    <property type="project" value="InterPro"/>
</dbReference>
<evidence type="ECO:0000256" key="10">
    <source>
        <dbReference type="SAM" id="Phobius"/>
    </source>
</evidence>
<dbReference type="InterPro" id="IPR002401">
    <property type="entry name" value="Cyt_P450_E_grp-I"/>
</dbReference>
<dbReference type="Proteomes" id="UP000322667">
    <property type="component" value="Chromosome A07"/>
</dbReference>
<dbReference type="GO" id="GO:0052544">
    <property type="term" value="P:defense response by callose deposition in cell wall"/>
    <property type="evidence" value="ECO:0007669"/>
    <property type="project" value="UniProtKB-ARBA"/>
</dbReference>
<dbReference type="GO" id="GO:0006569">
    <property type="term" value="P:L-tryptophan catabolic process"/>
    <property type="evidence" value="ECO:0007669"/>
    <property type="project" value="UniProtKB-ARBA"/>
</dbReference>
<evidence type="ECO:0000256" key="4">
    <source>
        <dbReference type="ARBA" id="ARBA00022723"/>
    </source>
</evidence>
<evidence type="ECO:0000256" key="6">
    <source>
        <dbReference type="ARBA" id="ARBA00023004"/>
    </source>
</evidence>
<dbReference type="FunFam" id="1.10.630.10:FF:000037">
    <property type="entry name" value="Cytochrome P450 9"/>
    <property type="match status" value="1"/>
</dbReference>
<evidence type="ECO:0000256" key="8">
    <source>
        <dbReference type="PIRSR" id="PIRSR602401-1"/>
    </source>
</evidence>
<evidence type="ECO:0000256" key="9">
    <source>
        <dbReference type="RuleBase" id="RU000461"/>
    </source>
</evidence>
<dbReference type="Gene3D" id="1.10.630.10">
    <property type="entry name" value="Cytochrome P450"/>
    <property type="match status" value="1"/>
</dbReference>
<feature type="binding site" description="axial binding residue" evidence="8">
    <location>
        <position position="509"/>
    </location>
    <ligand>
        <name>heme</name>
        <dbReference type="ChEBI" id="CHEBI:30413"/>
    </ligand>
    <ligandPart>
        <name>Fe</name>
        <dbReference type="ChEBI" id="CHEBI:18248"/>
    </ligandPart>
</feature>
<proteinExistence type="inferred from homology"/>
<evidence type="ECO:0000256" key="3">
    <source>
        <dbReference type="ARBA" id="ARBA00022617"/>
    </source>
</evidence>
<feature type="transmembrane region" description="Helical" evidence="10">
    <location>
        <begin position="6"/>
        <end position="26"/>
    </location>
</feature>
<dbReference type="GO" id="GO:0002229">
    <property type="term" value="P:defense response to oomycetes"/>
    <property type="evidence" value="ECO:0007669"/>
    <property type="project" value="UniProtKB-ARBA"/>
</dbReference>
<evidence type="ECO:0000256" key="1">
    <source>
        <dbReference type="ARBA" id="ARBA00001971"/>
    </source>
</evidence>
<dbReference type="GO" id="GO:0009684">
    <property type="term" value="P:indoleacetic acid biosynthetic process"/>
    <property type="evidence" value="ECO:0007669"/>
    <property type="project" value="UniProtKB-ARBA"/>
</dbReference>
<comment type="similarity">
    <text evidence="2 9">Belongs to the cytochrome P450 family.</text>
</comment>
<dbReference type="InterPro" id="IPR036396">
    <property type="entry name" value="Cyt_P450_sf"/>
</dbReference>
<evidence type="ECO:0000313" key="12">
    <source>
        <dbReference type="Proteomes" id="UP000322667"/>
    </source>
</evidence>
<dbReference type="GO" id="GO:0009625">
    <property type="term" value="P:response to insect"/>
    <property type="evidence" value="ECO:0007669"/>
    <property type="project" value="UniProtKB-ARBA"/>
</dbReference>
<keyword evidence="12" id="KW-1185">Reference proteome</keyword>
<keyword evidence="3 8" id="KW-0349">Heme</keyword>
<dbReference type="GO" id="GO:0005506">
    <property type="term" value="F:iron ion binding"/>
    <property type="evidence" value="ECO:0007669"/>
    <property type="project" value="InterPro"/>
</dbReference>
<dbReference type="GO" id="GO:0004497">
    <property type="term" value="F:monooxygenase activity"/>
    <property type="evidence" value="ECO:0007669"/>
    <property type="project" value="UniProtKB-KW"/>
</dbReference>
<protein>
    <recommendedName>
        <fullName evidence="13">Tyrosine N-monooxygenase</fullName>
    </recommendedName>
</protein>
<keyword evidence="10" id="KW-0472">Membrane</keyword>
<keyword evidence="10" id="KW-0812">Transmembrane</keyword>
<evidence type="ECO:0008006" key="13">
    <source>
        <dbReference type="Google" id="ProtNLM"/>
    </source>
</evidence>
<dbReference type="EMBL" id="CM017616">
    <property type="protein sequence ID" value="TYI20259.1"/>
    <property type="molecule type" value="Genomic_DNA"/>
</dbReference>
<dbReference type="InterPro" id="IPR017972">
    <property type="entry name" value="Cyt_P450_CS"/>
</dbReference>
<organism evidence="11 12">
    <name type="scientific">Gossypium tomentosum</name>
    <name type="common">Hawaiian cotton</name>
    <name type="synonym">Gossypium sandvicense</name>
    <dbReference type="NCBI Taxonomy" id="34277"/>
    <lineage>
        <taxon>Eukaryota</taxon>
        <taxon>Viridiplantae</taxon>
        <taxon>Streptophyta</taxon>
        <taxon>Embryophyta</taxon>
        <taxon>Tracheophyta</taxon>
        <taxon>Spermatophyta</taxon>
        <taxon>Magnoliopsida</taxon>
        <taxon>eudicotyledons</taxon>
        <taxon>Gunneridae</taxon>
        <taxon>Pentapetalae</taxon>
        <taxon>rosids</taxon>
        <taxon>malvids</taxon>
        <taxon>Malvales</taxon>
        <taxon>Malvaceae</taxon>
        <taxon>Malvoideae</taxon>
        <taxon>Gossypium</taxon>
    </lineage>
</organism>
<evidence type="ECO:0000256" key="5">
    <source>
        <dbReference type="ARBA" id="ARBA00023002"/>
    </source>
</evidence>
<dbReference type="GO" id="GO:0020037">
    <property type="term" value="F:heme binding"/>
    <property type="evidence" value="ECO:0007669"/>
    <property type="project" value="InterPro"/>
</dbReference>
<keyword evidence="5 9" id="KW-0560">Oxidoreductase</keyword>
<dbReference type="InterPro" id="IPR001128">
    <property type="entry name" value="Cyt_P450"/>
</dbReference>
<dbReference type="SUPFAM" id="SSF48264">
    <property type="entry name" value="Cytochrome P450"/>
    <property type="match status" value="1"/>
</dbReference>
<dbReference type="PANTHER" id="PTHR47944:SF19">
    <property type="entry name" value="CYTOCHROME P450 77A4"/>
    <property type="match status" value="1"/>
</dbReference>
<name>A0A5D2PVY2_GOSTO</name>
<feature type="transmembrane region" description="Helical" evidence="10">
    <location>
        <begin position="38"/>
        <end position="60"/>
    </location>
</feature>
<dbReference type="Pfam" id="PF00067">
    <property type="entry name" value="p450"/>
    <property type="match status" value="1"/>
</dbReference>
<dbReference type="PRINTS" id="PR00463">
    <property type="entry name" value="EP450I"/>
</dbReference>
<dbReference type="AlphaFoldDB" id="A0A5D2PVY2"/>
<dbReference type="PROSITE" id="PS00086">
    <property type="entry name" value="CYTOCHROME_P450"/>
    <property type="match status" value="1"/>
</dbReference>